<feature type="binding site" evidence="8">
    <location>
        <position position="18"/>
    </location>
    <ligand>
        <name>ADP-alpha-D-glucose</name>
        <dbReference type="ChEBI" id="CHEBI:57498"/>
    </ligand>
</feature>
<dbReference type="Pfam" id="PF00534">
    <property type="entry name" value="Glycos_transf_1"/>
    <property type="match status" value="1"/>
</dbReference>
<dbReference type="InterPro" id="IPR001296">
    <property type="entry name" value="Glyco_trans_1"/>
</dbReference>
<evidence type="ECO:0000259" key="10">
    <source>
        <dbReference type="Pfam" id="PF08323"/>
    </source>
</evidence>
<dbReference type="GO" id="GO:0004373">
    <property type="term" value="F:alpha-1,4-glucan glucosyltransferase (UDP-glucose donor) activity"/>
    <property type="evidence" value="ECO:0007669"/>
    <property type="project" value="InterPro"/>
</dbReference>
<sequence length="519" mass="56266">MVTLNTLMVASEAYPLAKSGGLGDAVTGMTCALRSAGSSVELLLPAYRGVLENLRQTHPPERLSGLPGGEATLYRGYCRDTGMAVHALRNDALYDRAGLYVDENGVDHPDNALRYAALSHAAVRLCLGLPGRRRPDVVHAHDWHAGLAPLLVRAVGLRYVKTVFTIHNLAFQGLFDLGQAHDLGVPADYCGPDGVEFWGKMSFMKAGIRYADRVTTVSHTYAREILTPEFGCGLDDLLRARSAELLPVPNGIDDVLWNPAEDPALGRCRYDLDNLRNKRRCKAALRLAFGLADEHEGPLLAMGSRLTHQKMADVVVQTLPQVMKAHPDLQVVILGQGDPAVERQLLDIEAQYPGRCAVRIGYDEHTAHRLHAGADILLHGSRFEPFGLTPLYAMRYGTIPIGSRVGGMADTIQDPAGGEHRANGILFEGDTPQAMVDAIGRAVKLYAQPDLWRGMQANGMTADFSWRQPVQQYADLYARLAAWPATPRVPAARLRQVAPGVPLVQPASDLGGAPLQAAA</sequence>
<dbReference type="PANTHER" id="PTHR45825">
    <property type="entry name" value="GRANULE-BOUND STARCH SYNTHASE 1, CHLOROPLASTIC/AMYLOPLASTIC"/>
    <property type="match status" value="1"/>
</dbReference>
<evidence type="ECO:0000256" key="2">
    <source>
        <dbReference type="ARBA" id="ARBA00002764"/>
    </source>
</evidence>
<dbReference type="EC" id="2.4.1.21" evidence="8"/>
<dbReference type="Proteomes" id="UP000077037">
    <property type="component" value="Unassembled WGS sequence"/>
</dbReference>
<evidence type="ECO:0000256" key="4">
    <source>
        <dbReference type="ARBA" id="ARBA00010281"/>
    </source>
</evidence>
<dbReference type="NCBIfam" id="NF001899">
    <property type="entry name" value="PRK00654.1-2"/>
    <property type="match status" value="1"/>
</dbReference>
<evidence type="ECO:0000256" key="3">
    <source>
        <dbReference type="ARBA" id="ARBA00004964"/>
    </source>
</evidence>
<evidence type="ECO:0000256" key="7">
    <source>
        <dbReference type="ARBA" id="ARBA00023056"/>
    </source>
</evidence>
<proteinExistence type="inferred from homology"/>
<evidence type="ECO:0000256" key="5">
    <source>
        <dbReference type="ARBA" id="ARBA00022676"/>
    </source>
</evidence>
<keyword evidence="6 8" id="KW-0808">Transferase</keyword>
<protein>
    <recommendedName>
        <fullName evidence="8">Glycogen synthase</fullName>
        <ecNumber evidence="8">2.4.1.21</ecNumber>
    </recommendedName>
    <alternativeName>
        <fullName evidence="8">Starch [bacterial glycogen] synthase</fullName>
    </alternativeName>
</protein>
<dbReference type="PANTHER" id="PTHR45825:SF11">
    <property type="entry name" value="ALPHA AMYLASE DOMAIN-CONTAINING PROTEIN"/>
    <property type="match status" value="1"/>
</dbReference>
<dbReference type="HAMAP" id="MF_00484">
    <property type="entry name" value="Glycogen_synth"/>
    <property type="match status" value="1"/>
</dbReference>
<accession>A0A157MDL3</accession>
<evidence type="ECO:0000256" key="8">
    <source>
        <dbReference type="HAMAP-Rule" id="MF_00484"/>
    </source>
</evidence>
<dbReference type="Gene3D" id="3.40.50.2000">
    <property type="entry name" value="Glycogen Phosphorylase B"/>
    <property type="match status" value="2"/>
</dbReference>
<evidence type="ECO:0000256" key="1">
    <source>
        <dbReference type="ARBA" id="ARBA00001478"/>
    </source>
</evidence>
<gene>
    <name evidence="11" type="primary">glgA_1</name>
    <name evidence="8" type="synonym">glgA</name>
    <name evidence="11" type="ORF">SAMEA1982600_01181</name>
</gene>
<evidence type="ECO:0000313" key="11">
    <source>
        <dbReference type="EMBL" id="SAI06890.1"/>
    </source>
</evidence>
<dbReference type="InterPro" id="IPR011835">
    <property type="entry name" value="GS/SS"/>
</dbReference>
<dbReference type="Pfam" id="PF08323">
    <property type="entry name" value="Glyco_transf_5"/>
    <property type="match status" value="1"/>
</dbReference>
<comment type="pathway">
    <text evidence="3 8">Glycan biosynthesis; glycogen biosynthesis.</text>
</comment>
<organism evidence="11 12">
    <name type="scientific">Bordetella ansorpii</name>
    <dbReference type="NCBI Taxonomy" id="288768"/>
    <lineage>
        <taxon>Bacteria</taxon>
        <taxon>Pseudomonadati</taxon>
        <taxon>Pseudomonadota</taxon>
        <taxon>Betaproteobacteria</taxon>
        <taxon>Burkholderiales</taxon>
        <taxon>Alcaligenaceae</taxon>
        <taxon>Bordetella</taxon>
    </lineage>
</organism>
<feature type="domain" description="Glycosyl transferase family 1" evidence="9">
    <location>
        <begin position="295"/>
        <end position="445"/>
    </location>
</feature>
<name>A0A157MDL3_9BORD</name>
<dbReference type="NCBIfam" id="TIGR02095">
    <property type="entry name" value="glgA"/>
    <property type="match status" value="1"/>
</dbReference>
<dbReference type="InterPro" id="IPR013534">
    <property type="entry name" value="Starch_synth_cat_dom"/>
</dbReference>
<dbReference type="SUPFAM" id="SSF53756">
    <property type="entry name" value="UDP-Glycosyltransferase/glycogen phosphorylase"/>
    <property type="match status" value="1"/>
</dbReference>
<comment type="similarity">
    <text evidence="4 8">Belongs to the glycosyltransferase 1 family. Bacterial/plant glycogen synthase subfamily.</text>
</comment>
<evidence type="ECO:0000256" key="6">
    <source>
        <dbReference type="ARBA" id="ARBA00022679"/>
    </source>
</evidence>
<dbReference type="GO" id="GO:0005978">
    <property type="term" value="P:glycogen biosynthetic process"/>
    <property type="evidence" value="ECO:0007669"/>
    <property type="project" value="UniProtKB-UniRule"/>
</dbReference>
<evidence type="ECO:0000259" key="9">
    <source>
        <dbReference type="Pfam" id="PF00534"/>
    </source>
</evidence>
<dbReference type="UniPathway" id="UPA00164"/>
<dbReference type="RefSeq" id="WP_066409988.1">
    <property type="nucleotide sequence ID" value="NZ_FKBS01000012.1"/>
</dbReference>
<feature type="domain" description="Starch synthase catalytic" evidence="10">
    <location>
        <begin position="7"/>
        <end position="239"/>
    </location>
</feature>
<keyword evidence="5 8" id="KW-0328">Glycosyltransferase</keyword>
<dbReference type="CDD" id="cd03791">
    <property type="entry name" value="GT5_Glycogen_synthase_DULL1-like"/>
    <property type="match status" value="1"/>
</dbReference>
<dbReference type="OrthoDB" id="9808590at2"/>
<keyword evidence="7 8" id="KW-0320">Glycogen biosynthesis</keyword>
<dbReference type="GO" id="GO:0009011">
    <property type="term" value="F:alpha-1,4-glucan glucosyltransferase (ADP-glucose donor) activity"/>
    <property type="evidence" value="ECO:0007669"/>
    <property type="project" value="UniProtKB-UniRule"/>
</dbReference>
<evidence type="ECO:0000313" key="12">
    <source>
        <dbReference type="Proteomes" id="UP000077037"/>
    </source>
</evidence>
<comment type="function">
    <text evidence="2 8">Synthesizes alpha-1,4-glucan chains using ADP-glucose.</text>
</comment>
<dbReference type="AlphaFoldDB" id="A0A157MDL3"/>
<dbReference type="EMBL" id="FKBS01000012">
    <property type="protein sequence ID" value="SAI06890.1"/>
    <property type="molecule type" value="Genomic_DNA"/>
</dbReference>
<comment type="catalytic activity">
    <reaction evidence="1 8">
        <text>[(1-&gt;4)-alpha-D-glucosyl](n) + ADP-alpha-D-glucose = [(1-&gt;4)-alpha-D-glucosyl](n+1) + ADP + H(+)</text>
        <dbReference type="Rhea" id="RHEA:18189"/>
        <dbReference type="Rhea" id="RHEA-COMP:9584"/>
        <dbReference type="Rhea" id="RHEA-COMP:9587"/>
        <dbReference type="ChEBI" id="CHEBI:15378"/>
        <dbReference type="ChEBI" id="CHEBI:15444"/>
        <dbReference type="ChEBI" id="CHEBI:57498"/>
        <dbReference type="ChEBI" id="CHEBI:456216"/>
        <dbReference type="EC" id="2.4.1.21"/>
    </reaction>
</comment>
<reference evidence="11 12" key="1">
    <citation type="submission" date="2016-03" db="EMBL/GenBank/DDBJ databases">
        <authorList>
            <consortium name="Pathogen Informatics"/>
        </authorList>
    </citation>
    <scope>NUCLEOTIDE SEQUENCE [LARGE SCALE GENOMIC DNA]</scope>
    <source>
        <strain evidence="11 12">NCTC13364</strain>
    </source>
</reference>